<keyword evidence="2" id="KW-1185">Reference proteome</keyword>
<dbReference type="Proteomes" id="UP001159363">
    <property type="component" value="Chromosome 7"/>
</dbReference>
<dbReference type="EMBL" id="JARBHB010000008">
    <property type="protein sequence ID" value="KAJ8877367.1"/>
    <property type="molecule type" value="Genomic_DNA"/>
</dbReference>
<name>A0ABQ9GZ96_9NEOP</name>
<sequence length="168" mass="19814">MEHDDYMIVAPTEPTFHSHKPNIEPVILDLYCTTSPQTLYQQRGFPVHDWRAYTTILDDILPDTRPISTTDEIDTIIKILTDTITEKIRQTTTFQNQPLFQDFKHLPEVGILIAHKREAHHEYQRSRTAANRAEYHRAKAKMRRKLNELRRQSWDSYISNAPDNANRM</sequence>
<evidence type="ECO:0000313" key="1">
    <source>
        <dbReference type="EMBL" id="KAJ8877367.1"/>
    </source>
</evidence>
<reference evidence="1 2" key="1">
    <citation type="submission" date="2023-02" db="EMBL/GenBank/DDBJ databases">
        <title>LHISI_Scaffold_Assembly.</title>
        <authorList>
            <person name="Stuart O.P."/>
            <person name="Cleave R."/>
            <person name="Magrath M.J.L."/>
            <person name="Mikheyev A.S."/>
        </authorList>
    </citation>
    <scope>NUCLEOTIDE SEQUENCE [LARGE SCALE GENOMIC DNA]</scope>
    <source>
        <strain evidence="1">Daus_M_001</strain>
        <tissue evidence="1">Leg muscle</tissue>
    </source>
</reference>
<comment type="caution">
    <text evidence="1">The sequence shown here is derived from an EMBL/GenBank/DDBJ whole genome shotgun (WGS) entry which is preliminary data.</text>
</comment>
<protein>
    <submittedName>
        <fullName evidence="1">Uncharacterized protein</fullName>
    </submittedName>
</protein>
<proteinExistence type="predicted"/>
<organism evidence="1 2">
    <name type="scientific">Dryococelus australis</name>
    <dbReference type="NCBI Taxonomy" id="614101"/>
    <lineage>
        <taxon>Eukaryota</taxon>
        <taxon>Metazoa</taxon>
        <taxon>Ecdysozoa</taxon>
        <taxon>Arthropoda</taxon>
        <taxon>Hexapoda</taxon>
        <taxon>Insecta</taxon>
        <taxon>Pterygota</taxon>
        <taxon>Neoptera</taxon>
        <taxon>Polyneoptera</taxon>
        <taxon>Phasmatodea</taxon>
        <taxon>Verophasmatodea</taxon>
        <taxon>Anareolatae</taxon>
        <taxon>Phasmatidae</taxon>
        <taxon>Eurycanthinae</taxon>
        <taxon>Dryococelus</taxon>
    </lineage>
</organism>
<accession>A0ABQ9GZ96</accession>
<gene>
    <name evidence="1" type="ORF">PR048_021821</name>
</gene>
<evidence type="ECO:0000313" key="2">
    <source>
        <dbReference type="Proteomes" id="UP001159363"/>
    </source>
</evidence>